<evidence type="ECO:0000313" key="2">
    <source>
        <dbReference type="EMBL" id="AEO56491.1"/>
    </source>
</evidence>
<sequence length="178" mass="19028">MKPTRASRFRQAAGGPGNGSDNSARHAGITTKRTPSCSVSPAARGKQQRRQAELDQDTYKGESEVSASVPRYMKPTAASHLKRCGPQPPPRETPQNRKQQQQRQKQSLFRGRTSPSALDHPLWQKLQKRTKQPVVARGGQDSAAASASPSLLASSIGSRDTVLAGSTVAENSPASSTT</sequence>
<evidence type="ECO:0000313" key="3">
    <source>
        <dbReference type="Proteomes" id="UP000007322"/>
    </source>
</evidence>
<organism evidence="2 3">
    <name type="scientific">Thermothelomyces thermophilus (strain ATCC 42464 / BCRC 31852 / DSM 1799)</name>
    <name type="common">Sporotrichum thermophile</name>
    <dbReference type="NCBI Taxonomy" id="573729"/>
    <lineage>
        <taxon>Eukaryota</taxon>
        <taxon>Fungi</taxon>
        <taxon>Dikarya</taxon>
        <taxon>Ascomycota</taxon>
        <taxon>Pezizomycotina</taxon>
        <taxon>Sordariomycetes</taxon>
        <taxon>Sordariomycetidae</taxon>
        <taxon>Sordariales</taxon>
        <taxon>Chaetomiaceae</taxon>
        <taxon>Thermothelomyces</taxon>
    </lineage>
</organism>
<gene>
    <name evidence="2" type="ORF">MYCTH_2301516</name>
</gene>
<dbReference type="AlphaFoldDB" id="G2Q9N2"/>
<feature type="compositionally biased region" description="Basic and acidic residues" evidence="1">
    <location>
        <begin position="50"/>
        <end position="63"/>
    </location>
</feature>
<protein>
    <submittedName>
        <fullName evidence="2">Uncharacterized protein</fullName>
    </submittedName>
</protein>
<dbReference type="VEuPathDB" id="FungiDB:MYCTH_2301516"/>
<keyword evidence="3" id="KW-1185">Reference proteome</keyword>
<name>G2Q9N2_THET4</name>
<reference evidence="2 3" key="1">
    <citation type="journal article" date="2011" name="Nat. Biotechnol.">
        <title>Comparative genomic analysis of the thermophilic biomass-degrading fungi Myceliophthora thermophila and Thielavia terrestris.</title>
        <authorList>
            <person name="Berka R.M."/>
            <person name="Grigoriev I.V."/>
            <person name="Otillar R."/>
            <person name="Salamov A."/>
            <person name="Grimwood J."/>
            <person name="Reid I."/>
            <person name="Ishmael N."/>
            <person name="John T."/>
            <person name="Darmond C."/>
            <person name="Moisan M.-C."/>
            <person name="Henrissat B."/>
            <person name="Coutinho P.M."/>
            <person name="Lombard V."/>
            <person name="Natvig D.O."/>
            <person name="Lindquist E."/>
            <person name="Schmutz J."/>
            <person name="Lucas S."/>
            <person name="Harris P."/>
            <person name="Powlowski J."/>
            <person name="Bellemare A."/>
            <person name="Taylor D."/>
            <person name="Butler G."/>
            <person name="de Vries R.P."/>
            <person name="Allijn I.E."/>
            <person name="van den Brink J."/>
            <person name="Ushinsky S."/>
            <person name="Storms R."/>
            <person name="Powell A.J."/>
            <person name="Paulsen I.T."/>
            <person name="Elbourne L.D.H."/>
            <person name="Baker S.E."/>
            <person name="Magnuson J."/>
            <person name="LaBoissiere S."/>
            <person name="Clutterbuck A.J."/>
            <person name="Martinez D."/>
            <person name="Wogulis M."/>
            <person name="de Leon A.L."/>
            <person name="Rey M.W."/>
            <person name="Tsang A."/>
        </authorList>
    </citation>
    <scope>NUCLEOTIDE SEQUENCE [LARGE SCALE GENOMIC DNA]</scope>
    <source>
        <strain evidence="3">ATCC 42464 / BCRC 31852 / DSM 1799</strain>
    </source>
</reference>
<dbReference type="Proteomes" id="UP000007322">
    <property type="component" value="Chromosome 2"/>
</dbReference>
<dbReference type="HOGENOM" id="CLU_1511625_0_0_1"/>
<accession>G2Q9N2</accession>
<feature type="compositionally biased region" description="Low complexity" evidence="1">
    <location>
        <begin position="142"/>
        <end position="152"/>
    </location>
</feature>
<dbReference type="KEGG" id="mtm:MYCTH_2301516"/>
<dbReference type="RefSeq" id="XP_003661736.1">
    <property type="nucleotide sequence ID" value="XM_003661688.1"/>
</dbReference>
<dbReference type="GeneID" id="11510541"/>
<evidence type="ECO:0000256" key="1">
    <source>
        <dbReference type="SAM" id="MobiDB-lite"/>
    </source>
</evidence>
<dbReference type="InParanoid" id="G2Q9N2"/>
<dbReference type="EMBL" id="CP003003">
    <property type="protein sequence ID" value="AEO56491.1"/>
    <property type="molecule type" value="Genomic_DNA"/>
</dbReference>
<feature type="region of interest" description="Disordered" evidence="1">
    <location>
        <begin position="1"/>
        <end position="152"/>
    </location>
</feature>
<feature type="compositionally biased region" description="Low complexity" evidence="1">
    <location>
        <begin position="96"/>
        <end position="106"/>
    </location>
</feature>
<proteinExistence type="predicted"/>